<sequence length="66" mass="7658">MDDRLETLITSDVCRTKPVHCVVCAMQNQQPIKRRHEVLRDGRSTKPPVMLEQCHAMRQDSKVLDI</sequence>
<dbReference type="EMBL" id="KI659793">
    <property type="protein sequence ID" value="ETN78700.1"/>
    <property type="molecule type" value="Genomic_DNA"/>
</dbReference>
<dbReference type="Proteomes" id="UP000053676">
    <property type="component" value="Unassembled WGS sequence"/>
</dbReference>
<dbReference type="GeneID" id="25342886"/>
<name>W2T9J1_NECAM</name>
<dbReference type="KEGG" id="nai:NECAME_02848"/>
<keyword evidence="2" id="KW-1185">Reference proteome</keyword>
<evidence type="ECO:0000313" key="2">
    <source>
        <dbReference type="Proteomes" id="UP000053676"/>
    </source>
</evidence>
<gene>
    <name evidence="1" type="ORF">NECAME_02848</name>
</gene>
<dbReference type="AlphaFoldDB" id="W2T9J1"/>
<protein>
    <submittedName>
        <fullName evidence="1">Uncharacterized protein</fullName>
    </submittedName>
</protein>
<evidence type="ECO:0000313" key="1">
    <source>
        <dbReference type="EMBL" id="ETN78700.1"/>
    </source>
</evidence>
<reference evidence="2" key="1">
    <citation type="journal article" date="2014" name="Nat. Genet.">
        <title>Genome of the human hookworm Necator americanus.</title>
        <authorList>
            <person name="Tang Y.T."/>
            <person name="Gao X."/>
            <person name="Rosa B.A."/>
            <person name="Abubucker S."/>
            <person name="Hallsworth-Pepin K."/>
            <person name="Martin J."/>
            <person name="Tyagi R."/>
            <person name="Heizer E."/>
            <person name="Zhang X."/>
            <person name="Bhonagiri-Palsikar V."/>
            <person name="Minx P."/>
            <person name="Warren W.C."/>
            <person name="Wang Q."/>
            <person name="Zhan B."/>
            <person name="Hotez P.J."/>
            <person name="Sternberg P.W."/>
            <person name="Dougall A."/>
            <person name="Gaze S.T."/>
            <person name="Mulvenna J."/>
            <person name="Sotillo J."/>
            <person name="Ranganathan S."/>
            <person name="Rabelo E.M."/>
            <person name="Wilson R.K."/>
            <person name="Felgner P.L."/>
            <person name="Bethony J."/>
            <person name="Hawdon J.M."/>
            <person name="Gasser R.B."/>
            <person name="Loukas A."/>
            <person name="Mitreva M."/>
        </authorList>
    </citation>
    <scope>NUCLEOTIDE SEQUENCE [LARGE SCALE GENOMIC DNA]</scope>
</reference>
<proteinExistence type="predicted"/>
<organism evidence="1 2">
    <name type="scientific">Necator americanus</name>
    <name type="common">Human hookworm</name>
    <dbReference type="NCBI Taxonomy" id="51031"/>
    <lineage>
        <taxon>Eukaryota</taxon>
        <taxon>Metazoa</taxon>
        <taxon>Ecdysozoa</taxon>
        <taxon>Nematoda</taxon>
        <taxon>Chromadorea</taxon>
        <taxon>Rhabditida</taxon>
        <taxon>Rhabditina</taxon>
        <taxon>Rhabditomorpha</taxon>
        <taxon>Strongyloidea</taxon>
        <taxon>Ancylostomatidae</taxon>
        <taxon>Bunostominae</taxon>
        <taxon>Necator</taxon>
    </lineage>
</organism>
<dbReference type="CTD" id="25342886"/>
<accession>W2T9J1</accession>